<proteinExistence type="predicted"/>
<evidence type="ECO:0000313" key="2">
    <source>
        <dbReference type="EMBL" id="MBW3365949.1"/>
    </source>
</evidence>
<feature type="compositionally biased region" description="Polar residues" evidence="1">
    <location>
        <begin position="8"/>
        <end position="21"/>
    </location>
</feature>
<feature type="compositionally biased region" description="Polar residues" evidence="1">
    <location>
        <begin position="63"/>
        <end position="73"/>
    </location>
</feature>
<feature type="compositionally biased region" description="Basic and acidic residues" evidence="1">
    <location>
        <begin position="45"/>
        <end position="62"/>
    </location>
</feature>
<feature type="compositionally biased region" description="Basic and acidic residues" evidence="1">
    <location>
        <begin position="103"/>
        <end position="124"/>
    </location>
</feature>
<sequence length="124" mass="13527">MATEEENIQNTPSSAKNVNSDFNKRVSMGNHPDPSAKRNIGPDGQTERSGQKDKLENMHIKGNETTGYGASDTSKSVEYLAQGPGFEFEGSDTAMNDDLNGIRSKDQPLGETKTEETDSDRSRT</sequence>
<dbReference type="Proteomes" id="UP000774935">
    <property type="component" value="Unassembled WGS sequence"/>
</dbReference>
<feature type="region of interest" description="Disordered" evidence="1">
    <location>
        <begin position="85"/>
        <end position="124"/>
    </location>
</feature>
<protein>
    <submittedName>
        <fullName evidence="2">Uncharacterized protein</fullName>
    </submittedName>
</protein>
<feature type="region of interest" description="Disordered" evidence="1">
    <location>
        <begin position="1"/>
        <end position="73"/>
    </location>
</feature>
<gene>
    <name evidence="2" type="ORF">KYK27_12885</name>
</gene>
<dbReference type="RefSeq" id="WP_199110453.1">
    <property type="nucleotide sequence ID" value="NZ_JAHWXQ010000003.1"/>
</dbReference>
<evidence type="ECO:0000313" key="3">
    <source>
        <dbReference type="Proteomes" id="UP000774935"/>
    </source>
</evidence>
<accession>A0ABS6XE43</accession>
<reference evidence="2 3" key="1">
    <citation type="submission" date="2021-07" db="EMBL/GenBank/DDBJ databases">
        <authorList>
            <person name="Kim M.K."/>
        </authorList>
    </citation>
    <scope>NUCLEOTIDE SEQUENCE [LARGE SCALE GENOMIC DNA]</scope>
    <source>
        <strain evidence="2 3">HLY7-15</strain>
    </source>
</reference>
<organism evidence="2 3">
    <name type="scientific">Pontibacter populi</name>
    <dbReference type="NCBI Taxonomy" id="890055"/>
    <lineage>
        <taxon>Bacteria</taxon>
        <taxon>Pseudomonadati</taxon>
        <taxon>Bacteroidota</taxon>
        <taxon>Cytophagia</taxon>
        <taxon>Cytophagales</taxon>
        <taxon>Hymenobacteraceae</taxon>
        <taxon>Pontibacter</taxon>
    </lineage>
</organism>
<name>A0ABS6XE43_9BACT</name>
<dbReference type="EMBL" id="JAHWXQ010000003">
    <property type="protein sequence ID" value="MBW3365949.1"/>
    <property type="molecule type" value="Genomic_DNA"/>
</dbReference>
<evidence type="ECO:0000256" key="1">
    <source>
        <dbReference type="SAM" id="MobiDB-lite"/>
    </source>
</evidence>
<keyword evidence="3" id="KW-1185">Reference proteome</keyword>
<comment type="caution">
    <text evidence="2">The sequence shown here is derived from an EMBL/GenBank/DDBJ whole genome shotgun (WGS) entry which is preliminary data.</text>
</comment>